<sequence>MAIFFIICLILTLVIYILYGLARFISYWKVLRKIPGPKPLPIIGNALDFHDTPEAIFAKFAKYGKQFAPIYKLIGGTHFLVLISLPEDIEILISGMQNIEKSGIYWSLHMWLETGLLTSTDKKWQNRRKLLTPTFHFNILQQFSKVFIQTTEKMLEEIALCANQEINILPLLTKYSLLMICGKIYV</sequence>
<evidence type="ECO:0000256" key="12">
    <source>
        <dbReference type="ARBA" id="ARBA00023033"/>
    </source>
</evidence>
<comment type="function">
    <text evidence="2">May be involved in the metabolism of insect hormones and in the breakdown of synthetic insecticides.</text>
</comment>
<proteinExistence type="inferred from homology"/>
<keyword evidence="13" id="KW-0472">Membrane</keyword>
<keyword evidence="12" id="KW-0503">Monooxygenase</keyword>
<keyword evidence="15" id="KW-1185">Reference proteome</keyword>
<dbReference type="InterPro" id="IPR036396">
    <property type="entry name" value="Cyt_P450_sf"/>
</dbReference>
<evidence type="ECO:0000256" key="8">
    <source>
        <dbReference type="ARBA" id="ARBA00022824"/>
    </source>
</evidence>
<dbReference type="PANTHER" id="PTHR24291">
    <property type="entry name" value="CYTOCHROME P450 FAMILY 4"/>
    <property type="match status" value="1"/>
</dbReference>
<keyword evidence="9" id="KW-0492">Microsome</keyword>
<dbReference type="GO" id="GO:0005506">
    <property type="term" value="F:iron ion binding"/>
    <property type="evidence" value="ECO:0007669"/>
    <property type="project" value="InterPro"/>
</dbReference>
<evidence type="ECO:0000256" key="4">
    <source>
        <dbReference type="ARBA" id="ARBA00004406"/>
    </source>
</evidence>
<dbReference type="InterPro" id="IPR001128">
    <property type="entry name" value="Cyt_P450"/>
</dbReference>
<evidence type="ECO:0000313" key="15">
    <source>
        <dbReference type="Proteomes" id="UP001458880"/>
    </source>
</evidence>
<evidence type="ECO:0000256" key="10">
    <source>
        <dbReference type="ARBA" id="ARBA00023002"/>
    </source>
</evidence>
<dbReference type="GO" id="GO:0016705">
    <property type="term" value="F:oxidoreductase activity, acting on paired donors, with incorporation or reduction of molecular oxygen"/>
    <property type="evidence" value="ECO:0007669"/>
    <property type="project" value="InterPro"/>
</dbReference>
<comment type="subcellular location">
    <subcellularLocation>
        <location evidence="4">Endoplasmic reticulum membrane</location>
        <topology evidence="4">Peripheral membrane protein</topology>
    </subcellularLocation>
    <subcellularLocation>
        <location evidence="3">Microsome membrane</location>
        <topology evidence="3">Peripheral membrane protein</topology>
    </subcellularLocation>
</comment>
<evidence type="ECO:0000256" key="5">
    <source>
        <dbReference type="ARBA" id="ARBA00010617"/>
    </source>
</evidence>
<keyword evidence="7" id="KW-0479">Metal-binding</keyword>
<accession>A0AAW1ITS3</accession>
<dbReference type="InterPro" id="IPR050196">
    <property type="entry name" value="Cytochrome_P450_Monoox"/>
</dbReference>
<dbReference type="GO" id="GO:0005789">
    <property type="term" value="C:endoplasmic reticulum membrane"/>
    <property type="evidence" value="ECO:0007669"/>
    <property type="project" value="UniProtKB-SubCell"/>
</dbReference>
<evidence type="ECO:0000256" key="11">
    <source>
        <dbReference type="ARBA" id="ARBA00023004"/>
    </source>
</evidence>
<dbReference type="GO" id="GO:0020037">
    <property type="term" value="F:heme binding"/>
    <property type="evidence" value="ECO:0007669"/>
    <property type="project" value="InterPro"/>
</dbReference>
<evidence type="ECO:0000256" key="7">
    <source>
        <dbReference type="ARBA" id="ARBA00022723"/>
    </source>
</evidence>
<dbReference type="EMBL" id="JASPKY010000556">
    <property type="protein sequence ID" value="KAK9693003.1"/>
    <property type="molecule type" value="Genomic_DNA"/>
</dbReference>
<comment type="cofactor">
    <cofactor evidence="1">
        <name>heme</name>
        <dbReference type="ChEBI" id="CHEBI:30413"/>
    </cofactor>
</comment>
<organism evidence="14 15">
    <name type="scientific">Popillia japonica</name>
    <name type="common">Japanese beetle</name>
    <dbReference type="NCBI Taxonomy" id="7064"/>
    <lineage>
        <taxon>Eukaryota</taxon>
        <taxon>Metazoa</taxon>
        <taxon>Ecdysozoa</taxon>
        <taxon>Arthropoda</taxon>
        <taxon>Hexapoda</taxon>
        <taxon>Insecta</taxon>
        <taxon>Pterygota</taxon>
        <taxon>Neoptera</taxon>
        <taxon>Endopterygota</taxon>
        <taxon>Coleoptera</taxon>
        <taxon>Polyphaga</taxon>
        <taxon>Scarabaeiformia</taxon>
        <taxon>Scarabaeidae</taxon>
        <taxon>Rutelinae</taxon>
        <taxon>Popillia</taxon>
    </lineage>
</organism>
<dbReference type="Proteomes" id="UP001458880">
    <property type="component" value="Unassembled WGS sequence"/>
</dbReference>
<comment type="similarity">
    <text evidence="5">Belongs to the cytochrome P450 family.</text>
</comment>
<name>A0AAW1ITS3_POPJA</name>
<keyword evidence="6" id="KW-0349">Heme</keyword>
<evidence type="ECO:0000313" key="14">
    <source>
        <dbReference type="EMBL" id="KAK9693003.1"/>
    </source>
</evidence>
<keyword evidence="10" id="KW-0560">Oxidoreductase</keyword>
<reference evidence="14 15" key="1">
    <citation type="journal article" date="2024" name="BMC Genomics">
        <title>De novo assembly and annotation of Popillia japonica's genome with initial clues to its potential as an invasive pest.</title>
        <authorList>
            <person name="Cucini C."/>
            <person name="Boschi S."/>
            <person name="Funari R."/>
            <person name="Cardaioli E."/>
            <person name="Iannotti N."/>
            <person name="Marturano G."/>
            <person name="Paoli F."/>
            <person name="Bruttini M."/>
            <person name="Carapelli A."/>
            <person name="Frati F."/>
            <person name="Nardi F."/>
        </authorList>
    </citation>
    <scope>NUCLEOTIDE SEQUENCE [LARGE SCALE GENOMIC DNA]</scope>
    <source>
        <strain evidence="14">DMR45628</strain>
    </source>
</reference>
<dbReference type="GO" id="GO:0004497">
    <property type="term" value="F:monooxygenase activity"/>
    <property type="evidence" value="ECO:0007669"/>
    <property type="project" value="UniProtKB-KW"/>
</dbReference>
<comment type="caution">
    <text evidence="14">The sequence shown here is derived from an EMBL/GenBank/DDBJ whole genome shotgun (WGS) entry which is preliminary data.</text>
</comment>
<dbReference type="Pfam" id="PF00067">
    <property type="entry name" value="p450"/>
    <property type="match status" value="1"/>
</dbReference>
<dbReference type="SUPFAM" id="SSF48264">
    <property type="entry name" value="Cytochrome P450"/>
    <property type="match status" value="1"/>
</dbReference>
<keyword evidence="11" id="KW-0408">Iron</keyword>
<evidence type="ECO:0000256" key="3">
    <source>
        <dbReference type="ARBA" id="ARBA00004174"/>
    </source>
</evidence>
<protein>
    <submittedName>
        <fullName evidence="14">Cytochrome P450</fullName>
    </submittedName>
</protein>
<evidence type="ECO:0000256" key="1">
    <source>
        <dbReference type="ARBA" id="ARBA00001971"/>
    </source>
</evidence>
<evidence type="ECO:0000256" key="13">
    <source>
        <dbReference type="ARBA" id="ARBA00023136"/>
    </source>
</evidence>
<dbReference type="PANTHER" id="PTHR24291:SF189">
    <property type="entry name" value="CYTOCHROME P450 4C3-RELATED"/>
    <property type="match status" value="1"/>
</dbReference>
<evidence type="ECO:0000256" key="6">
    <source>
        <dbReference type="ARBA" id="ARBA00022617"/>
    </source>
</evidence>
<gene>
    <name evidence="14" type="ORF">QE152_g34491</name>
</gene>
<keyword evidence="8" id="KW-0256">Endoplasmic reticulum</keyword>
<evidence type="ECO:0000256" key="2">
    <source>
        <dbReference type="ARBA" id="ARBA00003690"/>
    </source>
</evidence>
<evidence type="ECO:0000256" key="9">
    <source>
        <dbReference type="ARBA" id="ARBA00022848"/>
    </source>
</evidence>
<dbReference type="AlphaFoldDB" id="A0AAW1ITS3"/>
<dbReference type="Gene3D" id="1.10.630.10">
    <property type="entry name" value="Cytochrome P450"/>
    <property type="match status" value="1"/>
</dbReference>